<feature type="compositionally biased region" description="Polar residues" evidence="1">
    <location>
        <begin position="391"/>
        <end position="402"/>
    </location>
</feature>
<protein>
    <submittedName>
        <fullName evidence="3">Uncharacterized protein</fullName>
    </submittedName>
</protein>
<keyword evidence="2" id="KW-0812">Transmembrane</keyword>
<dbReference type="AlphaFoldDB" id="A0A0B7N6P3"/>
<proteinExistence type="predicted"/>
<feature type="region of interest" description="Disordered" evidence="1">
    <location>
        <begin position="294"/>
        <end position="414"/>
    </location>
</feature>
<name>A0A0B7N6P3_9FUNG</name>
<feature type="transmembrane region" description="Helical" evidence="2">
    <location>
        <begin position="23"/>
        <end position="43"/>
    </location>
</feature>
<keyword evidence="2" id="KW-0472">Membrane</keyword>
<dbReference type="Proteomes" id="UP000054107">
    <property type="component" value="Unassembled WGS sequence"/>
</dbReference>
<feature type="region of interest" description="Disordered" evidence="1">
    <location>
        <begin position="112"/>
        <end position="163"/>
    </location>
</feature>
<keyword evidence="2" id="KW-1133">Transmembrane helix</keyword>
<gene>
    <name evidence="3" type="primary">PARPA_08164.1 scaffold 32258</name>
</gene>
<feature type="compositionally biased region" description="Low complexity" evidence="1">
    <location>
        <begin position="354"/>
        <end position="368"/>
    </location>
</feature>
<organism evidence="3 4">
    <name type="scientific">Parasitella parasitica</name>
    <dbReference type="NCBI Taxonomy" id="35722"/>
    <lineage>
        <taxon>Eukaryota</taxon>
        <taxon>Fungi</taxon>
        <taxon>Fungi incertae sedis</taxon>
        <taxon>Mucoromycota</taxon>
        <taxon>Mucoromycotina</taxon>
        <taxon>Mucoromycetes</taxon>
        <taxon>Mucorales</taxon>
        <taxon>Mucorineae</taxon>
        <taxon>Mucoraceae</taxon>
        <taxon>Parasitella</taxon>
    </lineage>
</organism>
<feature type="region of interest" description="Disordered" evidence="1">
    <location>
        <begin position="61"/>
        <end position="80"/>
    </location>
</feature>
<evidence type="ECO:0000256" key="1">
    <source>
        <dbReference type="SAM" id="MobiDB-lite"/>
    </source>
</evidence>
<evidence type="ECO:0000313" key="4">
    <source>
        <dbReference type="Proteomes" id="UP000054107"/>
    </source>
</evidence>
<reference evidence="3 4" key="1">
    <citation type="submission" date="2014-09" db="EMBL/GenBank/DDBJ databases">
        <authorList>
            <person name="Ellenberger Sabrina"/>
        </authorList>
    </citation>
    <scope>NUCLEOTIDE SEQUENCE [LARGE SCALE GENOMIC DNA]</scope>
    <source>
        <strain evidence="3 4">CBS 412.66</strain>
    </source>
</reference>
<keyword evidence="4" id="KW-1185">Reference proteome</keyword>
<dbReference type="EMBL" id="LN730905">
    <property type="protein sequence ID" value="CEP14008.1"/>
    <property type="molecule type" value="Genomic_DNA"/>
</dbReference>
<feature type="compositionally biased region" description="Basic residues" evidence="1">
    <location>
        <begin position="369"/>
        <end position="385"/>
    </location>
</feature>
<feature type="compositionally biased region" description="Low complexity" evidence="1">
    <location>
        <begin position="114"/>
        <end position="151"/>
    </location>
</feature>
<dbReference type="OrthoDB" id="10671393at2759"/>
<sequence>MQIIDMTAIFLSLIVYKPDRNNLVLHVIHCVCLLISFVVLFTMTGIDAIKQLTAPTTTRVSSSPTAIATPKSSKQTSSNNNALAITPMRSTADLATAIDNKNKQAEPIAVDNRSNNMSTSTSTNSITTTNSTSITSSTSSVVTPPQVVTTPPSSPSKMRSAQLSNNDAIIKKQDLSTQESAQVIPMKVSEHVVGVAAAKQQVTQPTILVKNPEPPQQNNENQPLPASIEITASEQTPEPEQYYENIEEKGDDLMAFSDNSQRIYDDPPTPSIDPHIKPFSIMHPSAVLYDEGITTTPALTPPNQSSAAGSTISRKSSTTSQHSTFRTKLQTAMQKVRPSSNGNSKQQQDVVIPAASSSTTVASSSSTKAAKKSRFASIRLTRKRDLKSVMDMTQSETGTPAQAPSIKPARSISTKFNTASKRLSKIFSQS</sequence>
<evidence type="ECO:0000313" key="3">
    <source>
        <dbReference type="EMBL" id="CEP14008.1"/>
    </source>
</evidence>
<evidence type="ECO:0000256" key="2">
    <source>
        <dbReference type="SAM" id="Phobius"/>
    </source>
</evidence>
<accession>A0A0B7N6P3</accession>
<dbReference type="STRING" id="35722.A0A0B7N6P3"/>
<feature type="compositionally biased region" description="Polar residues" evidence="1">
    <location>
        <begin position="294"/>
        <end position="349"/>
    </location>
</feature>